<sequence>MEKQKSSQNVANNLNKLIEDSHKMIVLHMEACEFGFYTYDDGNCERCREPYFGYRCGSKCACRTNERCHHKVGCVQVLLSTEAVTTDDHTEGINEVVHLLSDYVSLLHMFVGNMKYLARRYTIHPNVSRNHAHQGEIHEYEGVDDGCLNQESSIYDVHRARSSGSSTRGSGICGIDSDGYLNPYRALKSIEIQMEYA</sequence>
<dbReference type="AlphaFoldDB" id="A0A6J8DGJ2"/>
<proteinExistence type="predicted"/>
<dbReference type="OrthoDB" id="10458161at2759"/>
<evidence type="ECO:0000313" key="1">
    <source>
        <dbReference type="EMBL" id="CAC5406472.1"/>
    </source>
</evidence>
<dbReference type="Proteomes" id="UP000507470">
    <property type="component" value="Unassembled WGS sequence"/>
</dbReference>
<evidence type="ECO:0000313" key="2">
    <source>
        <dbReference type="Proteomes" id="UP000507470"/>
    </source>
</evidence>
<accession>A0A6J8DGJ2</accession>
<name>A0A6J8DGJ2_MYTCO</name>
<reference evidence="1 2" key="1">
    <citation type="submission" date="2020-06" db="EMBL/GenBank/DDBJ databases">
        <authorList>
            <person name="Li R."/>
            <person name="Bekaert M."/>
        </authorList>
    </citation>
    <scope>NUCLEOTIDE SEQUENCE [LARGE SCALE GENOMIC DNA]</scope>
    <source>
        <strain evidence="2">wild</strain>
    </source>
</reference>
<dbReference type="EMBL" id="CACVKT020007229">
    <property type="protein sequence ID" value="CAC5406472.1"/>
    <property type="molecule type" value="Genomic_DNA"/>
</dbReference>
<keyword evidence="2" id="KW-1185">Reference proteome</keyword>
<organism evidence="1 2">
    <name type="scientific">Mytilus coruscus</name>
    <name type="common">Sea mussel</name>
    <dbReference type="NCBI Taxonomy" id="42192"/>
    <lineage>
        <taxon>Eukaryota</taxon>
        <taxon>Metazoa</taxon>
        <taxon>Spiralia</taxon>
        <taxon>Lophotrochozoa</taxon>
        <taxon>Mollusca</taxon>
        <taxon>Bivalvia</taxon>
        <taxon>Autobranchia</taxon>
        <taxon>Pteriomorphia</taxon>
        <taxon>Mytilida</taxon>
        <taxon>Mytiloidea</taxon>
        <taxon>Mytilidae</taxon>
        <taxon>Mytilinae</taxon>
        <taxon>Mytilus</taxon>
    </lineage>
</organism>
<gene>
    <name evidence="1" type="ORF">MCOR_40044</name>
</gene>
<protein>
    <submittedName>
        <fullName evidence="1">LAMC1</fullName>
    </submittedName>
</protein>